<dbReference type="InterPro" id="IPR057282">
    <property type="entry name" value="RETREG1-3-like_RHD"/>
</dbReference>
<comment type="subcellular location">
    <subcellularLocation>
        <location evidence="1">Membrane</location>
        <topology evidence="1">Multi-pass membrane protein</topology>
    </subcellularLocation>
</comment>
<evidence type="ECO:0000256" key="1">
    <source>
        <dbReference type="ARBA" id="ARBA00004141"/>
    </source>
</evidence>
<feature type="domain" description="RETREG1-3/ARL6IP-like N-terminal reticulon-homology" evidence="7">
    <location>
        <begin position="58"/>
        <end position="246"/>
    </location>
</feature>
<dbReference type="AlphaFoldDB" id="F6W6E7"/>
<dbReference type="InterPro" id="IPR052114">
    <property type="entry name" value="ER_autophagy_membrane_reg"/>
</dbReference>
<evidence type="ECO:0000256" key="5">
    <source>
        <dbReference type="SAM" id="MobiDB-lite"/>
    </source>
</evidence>
<name>F6W6E7_XENTR</name>
<dbReference type="GO" id="GO:0016020">
    <property type="term" value="C:membrane"/>
    <property type="evidence" value="ECO:0007669"/>
    <property type="project" value="UniProtKB-SubCell"/>
</dbReference>
<dbReference type="Ensembl" id="ENSXETT00000054540">
    <property type="protein sequence ID" value="ENSXETP00000054540"/>
    <property type="gene ID" value="ENSXETG00000013896"/>
</dbReference>
<sequence length="500" mass="55155">MTSAAATGAPVQGVGTMQREDAGSWVSGESEERSGRAPGSLEDEMRRLELHLRLVLHEWGPVLSAAQRLLVWERALPSLLTAAALHGLFWLFSYLSPRPVFLLSFFLLLLICVERWKPWLVAHFRAPSRGDPSNDSETLSSVAGAGHPRLLSVPELCHYLAESWVTSQQYIQELLQYKKQNPGTFCAVVCSGCAVMAIIGHYVPGIMISYIILLSVLLWPVVVYRELIQRMYTALEPVLMKLDYTMKGERLHRSHKKRQGKKEAEQGEELVAETDSESEIELSGFSPEMDVRITALALSITDSELSDEEASILESGGFSVSRATTPQLTDVSEDLDQQSTVTEEGSAPKESSDLSQWLGQRPTDEKPLFETHSVAHSQAQSLNLDTEELLPSLTSPLHFVNTHFNGKGQAVGMAVEVQSLREGGAVIPSDLQSPIMPVATLGHLLSEMQEPGDDGEDFELLEQEEADQMEQELEEDERHRAAGTSATPVCPELEQEKPAS</sequence>
<dbReference type="GO" id="GO:0005783">
    <property type="term" value="C:endoplasmic reticulum"/>
    <property type="evidence" value="ECO:0007669"/>
    <property type="project" value="UniProtKB-ARBA"/>
</dbReference>
<dbReference type="GeneTree" id="ENSGT00940000164110"/>
<feature type="region of interest" description="Disordered" evidence="5">
    <location>
        <begin position="253"/>
        <end position="283"/>
    </location>
</feature>
<reference evidence="8" key="2">
    <citation type="submission" date="2011-06" db="UniProtKB">
        <authorList>
            <consortium name="Ensembl"/>
        </authorList>
    </citation>
    <scope>IDENTIFICATION</scope>
</reference>
<evidence type="ECO:0000256" key="2">
    <source>
        <dbReference type="ARBA" id="ARBA00022692"/>
    </source>
</evidence>
<dbReference type="CDD" id="cd22561">
    <property type="entry name" value="RETR2_RHD"/>
    <property type="match status" value="1"/>
</dbReference>
<organism evidence="8">
    <name type="scientific">Xenopus tropicalis</name>
    <name type="common">Western clawed frog</name>
    <name type="synonym">Silurana tropicalis</name>
    <dbReference type="NCBI Taxonomy" id="8364"/>
    <lineage>
        <taxon>Eukaryota</taxon>
        <taxon>Metazoa</taxon>
        <taxon>Chordata</taxon>
        <taxon>Craniata</taxon>
        <taxon>Vertebrata</taxon>
        <taxon>Euteleostomi</taxon>
        <taxon>Amphibia</taxon>
        <taxon>Batrachia</taxon>
        <taxon>Anura</taxon>
        <taxon>Pipoidea</taxon>
        <taxon>Pipidae</taxon>
        <taxon>Xenopodinae</taxon>
        <taxon>Xenopus</taxon>
        <taxon>Silurana</taxon>
    </lineage>
</organism>
<feature type="compositionally biased region" description="Acidic residues" evidence="5">
    <location>
        <begin position="266"/>
        <end position="280"/>
    </location>
</feature>
<feature type="region of interest" description="Disordered" evidence="5">
    <location>
        <begin position="450"/>
        <end position="500"/>
    </location>
</feature>
<feature type="compositionally biased region" description="Acidic residues" evidence="5">
    <location>
        <begin position="450"/>
        <end position="475"/>
    </location>
</feature>
<dbReference type="Pfam" id="PF24456">
    <property type="entry name" value="RHD_RETREG1-3"/>
    <property type="match status" value="1"/>
</dbReference>
<reference evidence="8" key="1">
    <citation type="journal article" date="2010" name="Science">
        <title>The genome of the Western clawed frog Xenopus tropicalis.</title>
        <authorList>
            <person name="Hellsten U."/>
            <person name="Harland R.M."/>
            <person name="Gilchrist M.J."/>
            <person name="Hendrix D."/>
            <person name="Jurka J."/>
            <person name="Kapitonov V."/>
            <person name="Ovcharenko I."/>
            <person name="Putnam N.H."/>
            <person name="Shu S."/>
            <person name="Taher L."/>
            <person name="Blitz I.L."/>
            <person name="Blumberg B."/>
            <person name="Dichmann D.S."/>
            <person name="Dubchak I."/>
            <person name="Amaya E."/>
            <person name="Detter J.C."/>
            <person name="Fletcher R."/>
            <person name="Gerhard D.S."/>
            <person name="Goodstein D."/>
            <person name="Graves T."/>
            <person name="Grigoriev I.V."/>
            <person name="Grimwood J."/>
            <person name="Kawashima T."/>
            <person name="Lindquist E."/>
            <person name="Lucas S.M."/>
            <person name="Mead P.E."/>
            <person name="Mitros T."/>
            <person name="Ogino H."/>
            <person name="Ohta Y."/>
            <person name="Poliakov A.V."/>
            <person name="Pollet N."/>
            <person name="Robert J."/>
            <person name="Salamov A."/>
            <person name="Sater A.K."/>
            <person name="Schmutz J."/>
            <person name="Terry A."/>
            <person name="Vize P.D."/>
            <person name="Warren W.C."/>
            <person name="Wells D."/>
            <person name="Wills A."/>
            <person name="Wilson R.K."/>
            <person name="Zimmerman L.B."/>
            <person name="Zorn A.M."/>
            <person name="Grainger R."/>
            <person name="Grammer T."/>
            <person name="Khokha M.K."/>
            <person name="Richardson P.M."/>
            <person name="Rokhsar D.S."/>
        </authorList>
    </citation>
    <scope>NUCLEOTIDE SEQUENCE [LARGE SCALE GENOMIC DNA]</scope>
    <source>
        <strain evidence="8">Nigerian</strain>
    </source>
</reference>
<dbReference type="PANTHER" id="PTHR20952:SF4">
    <property type="entry name" value="RETICULOPHAGY REGULATOR 2"/>
    <property type="match status" value="1"/>
</dbReference>
<dbReference type="InterPro" id="IPR055257">
    <property type="entry name" value="RETR2_RHD"/>
</dbReference>
<feature type="transmembrane region" description="Helical" evidence="6">
    <location>
        <begin position="206"/>
        <end position="224"/>
    </location>
</feature>
<dbReference type="PANTHER" id="PTHR20952">
    <property type="entry name" value="ADP-RIBOSYLATION-LIKE FACTOR 6-INTERACTING PROTEIN"/>
    <property type="match status" value="1"/>
</dbReference>
<keyword evidence="2 6" id="KW-0812">Transmembrane</keyword>
<dbReference type="InParanoid" id="F6W6E7"/>
<keyword evidence="3 6" id="KW-1133">Transmembrane helix</keyword>
<evidence type="ECO:0000259" key="7">
    <source>
        <dbReference type="Pfam" id="PF24456"/>
    </source>
</evidence>
<keyword evidence="4 6" id="KW-0472">Membrane</keyword>
<dbReference type="Xenbase" id="XB-GENE-5849176">
    <property type="gene designation" value="retreg2"/>
</dbReference>
<evidence type="ECO:0000313" key="8">
    <source>
        <dbReference type="Ensembl" id="ENSXETP00000054540"/>
    </source>
</evidence>
<dbReference type="Ensembl" id="ENSXETT00000107326">
    <property type="protein sequence ID" value="ENSXETP00000105580"/>
    <property type="gene ID" value="ENSXETG00000013896"/>
</dbReference>
<evidence type="ECO:0000256" key="3">
    <source>
        <dbReference type="ARBA" id="ARBA00022989"/>
    </source>
</evidence>
<evidence type="ECO:0000256" key="4">
    <source>
        <dbReference type="ARBA" id="ARBA00023136"/>
    </source>
</evidence>
<proteinExistence type="predicted"/>
<dbReference type="Bgee" id="ENSXETG00000013896">
    <property type="expression patterns" value="Expressed in 2-cell stage embryo and 12 other cell types or tissues"/>
</dbReference>
<gene>
    <name evidence="8" type="primary">retreg2</name>
</gene>
<dbReference type="Ensembl" id="ENSXETT00000114615">
    <property type="protein sequence ID" value="ENSXETP00000116871"/>
    <property type="gene ID" value="ENSXETG00000013896"/>
</dbReference>
<protein>
    <submittedName>
        <fullName evidence="8">Reticulophagy regulator family member 2</fullName>
    </submittedName>
</protein>
<accession>F6W6E7</accession>
<feature type="transmembrane region" description="Helical" evidence="6">
    <location>
        <begin position="99"/>
        <end position="116"/>
    </location>
</feature>
<dbReference type="FunCoup" id="F6W6E7">
    <property type="interactions" value="1798"/>
</dbReference>
<feature type="region of interest" description="Disordered" evidence="5">
    <location>
        <begin position="18"/>
        <end position="40"/>
    </location>
</feature>
<feature type="region of interest" description="Disordered" evidence="5">
    <location>
        <begin position="329"/>
        <end position="360"/>
    </location>
</feature>
<evidence type="ECO:0000256" key="6">
    <source>
        <dbReference type="SAM" id="Phobius"/>
    </source>
</evidence>